<name>A0A3Q7SEF1_VULVU</name>
<dbReference type="InterPro" id="IPR029691">
    <property type="entry name" value="PATE2"/>
</dbReference>
<dbReference type="STRING" id="9627.ENSVVUP00000027459"/>
<dbReference type="InterPro" id="IPR059168">
    <property type="entry name" value="PATE2-like_ECD_3FTx"/>
</dbReference>
<dbReference type="KEGG" id="vvp:112920127"/>
<evidence type="ECO:0000313" key="2">
    <source>
        <dbReference type="Proteomes" id="UP001652641"/>
    </source>
</evidence>
<reference key="1">
    <citation type="submission" date="2019-01" db="UniProtKB">
        <authorList>
            <consortium name="RefSeq"/>
        </authorList>
    </citation>
    <scope>IDENTIFICATION</scope>
</reference>
<accession>A0A3Q7SEF1</accession>
<sequence>MPQPQQHKFRKIVLNRDQMMGLGISLLMLITVVATGAELWGDREIAKSCYKCKIYHLGLCYDIMKTCTLKYQQSCAVENFYFLTKKGRSMYFYSKLSCVTNCEDINFLSFEKRTELICCKHTSYCNLPEGV</sequence>
<dbReference type="AlphaFoldDB" id="A0A3Q7SEF1"/>
<dbReference type="PANTHER" id="PTHR47884">
    <property type="entry name" value="PROSTATE AND TESTIS EXPRESSED PROTEIN 2"/>
    <property type="match status" value="1"/>
</dbReference>
<feature type="domain" description="UPAR/Ly6" evidence="1">
    <location>
        <begin position="48"/>
        <end position="127"/>
    </location>
</feature>
<proteinExistence type="predicted"/>
<dbReference type="RefSeq" id="XP_025854568.1">
    <property type="nucleotide sequence ID" value="XM_025998783.2"/>
</dbReference>
<dbReference type="InterPro" id="IPR016054">
    <property type="entry name" value="LY6_UPA_recep-like"/>
</dbReference>
<reference evidence="3" key="2">
    <citation type="submission" date="2025-08" db="UniProtKB">
        <authorList>
            <consortium name="RefSeq"/>
        </authorList>
    </citation>
    <scope>IDENTIFICATION</scope>
    <source>
        <tissue evidence="3">Cell line</tissue>
    </source>
</reference>
<keyword evidence="2" id="KW-1185">Reference proteome</keyword>
<evidence type="ECO:0000259" key="1">
    <source>
        <dbReference type="Pfam" id="PF00021"/>
    </source>
</evidence>
<dbReference type="Proteomes" id="UP001652641">
    <property type="component" value="Chromosome 12"/>
</dbReference>
<organism evidence="2 3">
    <name type="scientific">Vulpes vulpes</name>
    <name type="common">Red fox</name>
    <dbReference type="NCBI Taxonomy" id="9627"/>
    <lineage>
        <taxon>Eukaryota</taxon>
        <taxon>Metazoa</taxon>
        <taxon>Chordata</taxon>
        <taxon>Craniata</taxon>
        <taxon>Vertebrata</taxon>
        <taxon>Euteleostomi</taxon>
        <taxon>Mammalia</taxon>
        <taxon>Eutheria</taxon>
        <taxon>Laurasiatheria</taxon>
        <taxon>Carnivora</taxon>
        <taxon>Caniformia</taxon>
        <taxon>Canidae</taxon>
        <taxon>Vulpes</taxon>
    </lineage>
</organism>
<dbReference type="GO" id="GO:0005615">
    <property type="term" value="C:extracellular space"/>
    <property type="evidence" value="ECO:0007669"/>
    <property type="project" value="TreeGrafter"/>
</dbReference>
<gene>
    <name evidence="3" type="primary">LOC112920127</name>
</gene>
<protein>
    <submittedName>
        <fullName evidence="3">Prostate and testis expressed protein 2</fullName>
    </submittedName>
</protein>
<dbReference type="CDD" id="cd23578">
    <property type="entry name" value="TFP_LU_ECD_PATE2"/>
    <property type="match status" value="1"/>
</dbReference>
<evidence type="ECO:0000313" key="3">
    <source>
        <dbReference type="RefSeq" id="XP_025854568.1"/>
    </source>
</evidence>
<dbReference type="Pfam" id="PF00021">
    <property type="entry name" value="UPAR_LY6"/>
    <property type="match status" value="1"/>
</dbReference>
<dbReference type="PANTHER" id="PTHR47884:SF1">
    <property type="entry name" value="PROSTATE AND TESTIS EXPRESSED PROTEIN 2"/>
    <property type="match status" value="1"/>
</dbReference>